<evidence type="ECO:0000256" key="5">
    <source>
        <dbReference type="ARBA" id="ARBA00023002"/>
    </source>
</evidence>
<evidence type="ECO:0000256" key="6">
    <source>
        <dbReference type="ARBA" id="ARBA00023004"/>
    </source>
</evidence>
<name>A0A078H7Z4_BRANA</name>
<keyword evidence="4 8" id="KW-0479">Metal-binding</keyword>
<sequence length="510" mass="58067">MDLTDVIIFLFALYFLNLWWRRYSSSRSSQCRMNIPPGPKGWPLVGNLLQVIFQGRHFVFIMRDLRKKYGPIFTMQMGQRTMIIVTDEKLIHEALVQRGPTFASRPPDSPIRLIFSVGKCAINSAEYGSLWRILRRNFVTELVTPTRVKQCSWIRTWAMENHMKRIQTESVEKGFVEVMSQCRLTICSILICLCFGAKITEEKIKNIENVLKDVMLITSPKLPDFLPVFTPLFRRQVREARELRKTQLECLVPMIKNRRAFVDAKESPNEEMVSPIGAAYVDSLFTLKPVERGGELRDEEIVTLCSEIVSAGTDTSATTLEWALHHLVTDQNIQEKLYEEVVGVVGKNGVVEEDDVAKMPYLEAIVKETLRRHPPGHFLLSHAAVKNTELGGYDIPAGAYVEFYTAWVTENPEIWSDPGMFRPERFLAGGDGVNADWTGTRGVTMLPFGAGRRICPAWSLGILHINLMLARMIHSFKWIPVPDSPPDPTETYAFTVVMKNSLKARIQSRT</sequence>
<dbReference type="Proteomes" id="UP000028999">
    <property type="component" value="Unassembled WGS sequence"/>
</dbReference>
<dbReference type="FunFam" id="1.10.630.10:FF:000012">
    <property type="entry name" value="Cytochrome P450 family protein"/>
    <property type="match status" value="1"/>
</dbReference>
<dbReference type="AlphaFoldDB" id="A0A078H7Z4"/>
<gene>
    <name evidence="10" type="primary">BnaC08g41990D</name>
    <name evidence="10" type="ORF">GSBRNA2T00057097001</name>
</gene>
<dbReference type="PANTHER" id="PTHR47944">
    <property type="entry name" value="CYTOCHROME P450 98A9"/>
    <property type="match status" value="1"/>
</dbReference>
<dbReference type="InterPro" id="IPR036396">
    <property type="entry name" value="Cyt_P450_sf"/>
</dbReference>
<dbReference type="PANTHER" id="PTHR47944:SF19">
    <property type="entry name" value="CYTOCHROME P450 77A4"/>
    <property type="match status" value="1"/>
</dbReference>
<dbReference type="Gene3D" id="1.10.630.10">
    <property type="entry name" value="Cytochrome P450"/>
    <property type="match status" value="1"/>
</dbReference>
<dbReference type="Pfam" id="PF00067">
    <property type="entry name" value="p450"/>
    <property type="match status" value="1"/>
</dbReference>
<keyword evidence="3 8" id="KW-0349">Heme</keyword>
<dbReference type="Gramene" id="CDY34640">
    <property type="protein sequence ID" value="CDY34640"/>
    <property type="gene ID" value="GSBRNA2T00057097001"/>
</dbReference>
<organism evidence="10 11">
    <name type="scientific">Brassica napus</name>
    <name type="common">Rape</name>
    <dbReference type="NCBI Taxonomy" id="3708"/>
    <lineage>
        <taxon>Eukaryota</taxon>
        <taxon>Viridiplantae</taxon>
        <taxon>Streptophyta</taxon>
        <taxon>Embryophyta</taxon>
        <taxon>Tracheophyta</taxon>
        <taxon>Spermatophyta</taxon>
        <taxon>Magnoliopsida</taxon>
        <taxon>eudicotyledons</taxon>
        <taxon>Gunneridae</taxon>
        <taxon>Pentapetalae</taxon>
        <taxon>rosids</taxon>
        <taxon>malvids</taxon>
        <taxon>Brassicales</taxon>
        <taxon>Brassicaceae</taxon>
        <taxon>Brassiceae</taxon>
        <taxon>Brassica</taxon>
    </lineage>
</organism>
<evidence type="ECO:0000256" key="1">
    <source>
        <dbReference type="ARBA" id="ARBA00001971"/>
    </source>
</evidence>
<evidence type="ECO:0000313" key="10">
    <source>
        <dbReference type="EMBL" id="CDY34640.1"/>
    </source>
</evidence>
<dbReference type="PROSITE" id="PS00086">
    <property type="entry name" value="CYTOCHROME_P450"/>
    <property type="match status" value="1"/>
</dbReference>
<evidence type="ECO:0000256" key="4">
    <source>
        <dbReference type="ARBA" id="ARBA00022723"/>
    </source>
</evidence>
<dbReference type="SUPFAM" id="SSF48264">
    <property type="entry name" value="Cytochrome P450"/>
    <property type="match status" value="1"/>
</dbReference>
<proteinExistence type="inferred from homology"/>
<comment type="similarity">
    <text evidence="2 9">Belongs to the cytochrome P450 family.</text>
</comment>
<dbReference type="GO" id="GO:0004497">
    <property type="term" value="F:monooxygenase activity"/>
    <property type="evidence" value="ECO:0007669"/>
    <property type="project" value="UniProtKB-KW"/>
</dbReference>
<evidence type="ECO:0000256" key="7">
    <source>
        <dbReference type="ARBA" id="ARBA00023033"/>
    </source>
</evidence>
<dbReference type="InterPro" id="IPR017972">
    <property type="entry name" value="Cyt_P450_CS"/>
</dbReference>
<keyword evidence="11" id="KW-1185">Reference proteome</keyword>
<feature type="binding site" description="axial binding residue" evidence="8">
    <location>
        <position position="455"/>
    </location>
    <ligand>
        <name>heme</name>
        <dbReference type="ChEBI" id="CHEBI:30413"/>
    </ligand>
    <ligandPart>
        <name>Fe</name>
        <dbReference type="ChEBI" id="CHEBI:18248"/>
    </ligandPart>
</feature>
<dbReference type="EMBL" id="LK032338">
    <property type="protein sequence ID" value="CDY34640.1"/>
    <property type="molecule type" value="Genomic_DNA"/>
</dbReference>
<evidence type="ECO:0000313" key="11">
    <source>
        <dbReference type="Proteomes" id="UP000028999"/>
    </source>
</evidence>
<dbReference type="InterPro" id="IPR002401">
    <property type="entry name" value="Cyt_P450_E_grp-I"/>
</dbReference>
<dbReference type="PRINTS" id="PR00463">
    <property type="entry name" value="EP450I"/>
</dbReference>
<dbReference type="PaxDb" id="3708-A0A078H7Z4"/>
<dbReference type="CDD" id="cd11075">
    <property type="entry name" value="CYP77_89"/>
    <property type="match status" value="1"/>
</dbReference>
<keyword evidence="5 9" id="KW-0560">Oxidoreductase</keyword>
<dbReference type="PRINTS" id="PR00385">
    <property type="entry name" value="P450"/>
</dbReference>
<dbReference type="GO" id="GO:0005506">
    <property type="term" value="F:iron ion binding"/>
    <property type="evidence" value="ECO:0007669"/>
    <property type="project" value="InterPro"/>
</dbReference>
<dbReference type="GO" id="GO:0020037">
    <property type="term" value="F:heme binding"/>
    <property type="evidence" value="ECO:0007669"/>
    <property type="project" value="InterPro"/>
</dbReference>
<dbReference type="OMA" id="WTLGTLH"/>
<evidence type="ECO:0000256" key="9">
    <source>
        <dbReference type="RuleBase" id="RU000461"/>
    </source>
</evidence>
<reference evidence="10 11" key="1">
    <citation type="journal article" date="2014" name="Science">
        <title>Plant genetics. Early allopolyploid evolution in the post-Neolithic Brassica napus oilseed genome.</title>
        <authorList>
            <person name="Chalhoub B."/>
            <person name="Denoeud F."/>
            <person name="Liu S."/>
            <person name="Parkin I.A."/>
            <person name="Tang H."/>
            <person name="Wang X."/>
            <person name="Chiquet J."/>
            <person name="Belcram H."/>
            <person name="Tong C."/>
            <person name="Samans B."/>
            <person name="Correa M."/>
            <person name="Da Silva C."/>
            <person name="Just J."/>
            <person name="Falentin C."/>
            <person name="Koh C.S."/>
            <person name="Le Clainche I."/>
            <person name="Bernard M."/>
            <person name="Bento P."/>
            <person name="Noel B."/>
            <person name="Labadie K."/>
            <person name="Alberti A."/>
            <person name="Charles M."/>
            <person name="Arnaud D."/>
            <person name="Guo H."/>
            <person name="Daviaud C."/>
            <person name="Alamery S."/>
            <person name="Jabbari K."/>
            <person name="Zhao M."/>
            <person name="Edger P.P."/>
            <person name="Chelaifa H."/>
            <person name="Tack D."/>
            <person name="Lassalle G."/>
            <person name="Mestiri I."/>
            <person name="Schnel N."/>
            <person name="Le Paslier M.C."/>
            <person name="Fan G."/>
            <person name="Renault V."/>
            <person name="Bayer P.E."/>
            <person name="Golicz A.A."/>
            <person name="Manoli S."/>
            <person name="Lee T.H."/>
            <person name="Thi V.H."/>
            <person name="Chalabi S."/>
            <person name="Hu Q."/>
            <person name="Fan C."/>
            <person name="Tollenaere R."/>
            <person name="Lu Y."/>
            <person name="Battail C."/>
            <person name="Shen J."/>
            <person name="Sidebottom C.H."/>
            <person name="Wang X."/>
            <person name="Canaguier A."/>
            <person name="Chauveau A."/>
            <person name="Berard A."/>
            <person name="Deniot G."/>
            <person name="Guan M."/>
            <person name="Liu Z."/>
            <person name="Sun F."/>
            <person name="Lim Y.P."/>
            <person name="Lyons E."/>
            <person name="Town C.D."/>
            <person name="Bancroft I."/>
            <person name="Wang X."/>
            <person name="Meng J."/>
            <person name="Ma J."/>
            <person name="Pires J.C."/>
            <person name="King G.J."/>
            <person name="Brunel D."/>
            <person name="Delourme R."/>
            <person name="Renard M."/>
            <person name="Aury J.M."/>
            <person name="Adams K.L."/>
            <person name="Batley J."/>
            <person name="Snowdon R.J."/>
            <person name="Tost J."/>
            <person name="Edwards D."/>
            <person name="Zhou Y."/>
            <person name="Hua W."/>
            <person name="Sharpe A.G."/>
            <person name="Paterson A.H."/>
            <person name="Guan C."/>
            <person name="Wincker P."/>
        </authorList>
    </citation>
    <scope>NUCLEOTIDE SEQUENCE [LARGE SCALE GENOMIC DNA]</scope>
    <source>
        <strain evidence="11">cv. Darmor-bzh</strain>
    </source>
</reference>
<evidence type="ECO:0000256" key="3">
    <source>
        <dbReference type="ARBA" id="ARBA00022617"/>
    </source>
</evidence>
<evidence type="ECO:0000256" key="2">
    <source>
        <dbReference type="ARBA" id="ARBA00010617"/>
    </source>
</evidence>
<keyword evidence="7 9" id="KW-0503">Monooxygenase</keyword>
<dbReference type="InterPro" id="IPR001128">
    <property type="entry name" value="Cyt_P450"/>
</dbReference>
<keyword evidence="6 8" id="KW-0408">Iron</keyword>
<dbReference type="GO" id="GO:0016705">
    <property type="term" value="F:oxidoreductase activity, acting on paired donors, with incorporation or reduction of molecular oxygen"/>
    <property type="evidence" value="ECO:0007669"/>
    <property type="project" value="InterPro"/>
</dbReference>
<dbReference type="STRING" id="3708.A0A078H7Z4"/>
<protein>
    <submittedName>
        <fullName evidence="10">BnaC08g41990D protein</fullName>
    </submittedName>
</protein>
<accession>A0A078H7Z4</accession>
<comment type="cofactor">
    <cofactor evidence="1 8">
        <name>heme</name>
        <dbReference type="ChEBI" id="CHEBI:30413"/>
    </cofactor>
</comment>
<evidence type="ECO:0000256" key="8">
    <source>
        <dbReference type="PIRSR" id="PIRSR602401-1"/>
    </source>
</evidence>